<evidence type="ECO:0000313" key="9">
    <source>
        <dbReference type="Proteomes" id="UP000770889"/>
    </source>
</evidence>
<accession>A0A944QU24</accession>
<dbReference type="Pfam" id="PF01061">
    <property type="entry name" value="ABC2_membrane"/>
    <property type="match status" value="1"/>
</dbReference>
<dbReference type="InterPro" id="IPR013525">
    <property type="entry name" value="ABC2_TM"/>
</dbReference>
<evidence type="ECO:0000256" key="2">
    <source>
        <dbReference type="ARBA" id="ARBA00007783"/>
    </source>
</evidence>
<dbReference type="PANTHER" id="PTHR43332:SF2">
    <property type="entry name" value="INNER MEMBRANE TRANSPORT PERMEASE YADH"/>
    <property type="match status" value="1"/>
</dbReference>
<feature type="transmembrane region" description="Helical" evidence="6">
    <location>
        <begin position="147"/>
        <end position="168"/>
    </location>
</feature>
<dbReference type="AlphaFoldDB" id="A0A944QU24"/>
<evidence type="ECO:0000313" key="8">
    <source>
        <dbReference type="EMBL" id="MBT2988489.1"/>
    </source>
</evidence>
<keyword evidence="4 6" id="KW-1133">Transmembrane helix</keyword>
<dbReference type="PANTHER" id="PTHR43332">
    <property type="entry name" value="INNER MEMBRANE TRANSPORT PERMEASE YADH-RELATED"/>
    <property type="match status" value="1"/>
</dbReference>
<dbReference type="PROSITE" id="PS51012">
    <property type="entry name" value="ABC_TM2"/>
    <property type="match status" value="1"/>
</dbReference>
<keyword evidence="5 6" id="KW-0472">Membrane</keyword>
<comment type="similarity">
    <text evidence="2 6">Belongs to the ABC-2 integral membrane protein family.</text>
</comment>
<evidence type="ECO:0000256" key="1">
    <source>
        <dbReference type="ARBA" id="ARBA00004141"/>
    </source>
</evidence>
<protein>
    <recommendedName>
        <fullName evidence="6">Transport permease protein</fullName>
    </recommendedName>
</protein>
<dbReference type="PIRSF" id="PIRSF006648">
    <property type="entry name" value="DrrB"/>
    <property type="match status" value="1"/>
</dbReference>
<proteinExistence type="inferred from homology"/>
<evidence type="ECO:0000259" key="7">
    <source>
        <dbReference type="PROSITE" id="PS51012"/>
    </source>
</evidence>
<comment type="subcellular location">
    <subcellularLocation>
        <location evidence="6">Cell inner membrane</location>
        <topology evidence="6">Multi-pass membrane protein</topology>
    </subcellularLocation>
    <subcellularLocation>
        <location evidence="1">Membrane</location>
        <topology evidence="1">Multi-pass membrane protein</topology>
    </subcellularLocation>
</comment>
<feature type="transmembrane region" description="Helical" evidence="6">
    <location>
        <begin position="207"/>
        <end position="225"/>
    </location>
</feature>
<keyword evidence="6" id="KW-1003">Cell membrane</keyword>
<keyword evidence="6" id="KW-0813">Transport</keyword>
<organism evidence="8 9">
    <name type="scientific">Candidatus Thiodiazotropha taylori</name>
    <dbReference type="NCBI Taxonomy" id="2792791"/>
    <lineage>
        <taxon>Bacteria</taxon>
        <taxon>Pseudomonadati</taxon>
        <taxon>Pseudomonadota</taxon>
        <taxon>Gammaproteobacteria</taxon>
        <taxon>Chromatiales</taxon>
        <taxon>Sedimenticolaceae</taxon>
        <taxon>Candidatus Thiodiazotropha</taxon>
    </lineage>
</organism>
<feature type="domain" description="ABC transmembrane type-2" evidence="7">
    <location>
        <begin position="26"/>
        <end position="255"/>
    </location>
</feature>
<feature type="transmembrane region" description="Helical" evidence="6">
    <location>
        <begin position="113"/>
        <end position="135"/>
    </location>
</feature>
<sequence>MNQNSWQIYRIAFQTIVTKEILRFMRIWVQTLLPPAITTTLYFIIFGKLIGDRIGEMDGYRYIDFIVPGLILMSVIQNSYANVVSSFFGTKLQHYIEELLIAPVPHWVVLGGYVVGGVARGTMVGVLVTMISLFFTDLAINSYGLTLLVFVLTSVLFALAGFINAVYAKTFDDISIVPTFVLTPLTYLGGVFYSIELLPEFWQWLSLANPVLYMVNTFRFGILGISDIDVVVALVIIVGFIAILTLYSLRLLSRGVGIKE</sequence>
<dbReference type="Proteomes" id="UP000770889">
    <property type="component" value="Unassembled WGS sequence"/>
</dbReference>
<dbReference type="EMBL" id="JAHHGM010000004">
    <property type="protein sequence ID" value="MBT2988489.1"/>
    <property type="molecule type" value="Genomic_DNA"/>
</dbReference>
<dbReference type="InterPro" id="IPR052522">
    <property type="entry name" value="ABC-2_transport_permease"/>
</dbReference>
<dbReference type="GO" id="GO:0043190">
    <property type="term" value="C:ATP-binding cassette (ABC) transporter complex"/>
    <property type="evidence" value="ECO:0007669"/>
    <property type="project" value="InterPro"/>
</dbReference>
<keyword evidence="3 6" id="KW-0812">Transmembrane</keyword>
<evidence type="ECO:0000256" key="3">
    <source>
        <dbReference type="ARBA" id="ARBA00022692"/>
    </source>
</evidence>
<feature type="transmembrane region" description="Helical" evidence="6">
    <location>
        <begin position="231"/>
        <end position="249"/>
    </location>
</feature>
<gene>
    <name evidence="8" type="ORF">KME65_05950</name>
</gene>
<evidence type="ECO:0000256" key="5">
    <source>
        <dbReference type="ARBA" id="ARBA00023136"/>
    </source>
</evidence>
<reference evidence="8 9" key="1">
    <citation type="submission" date="2021-05" db="EMBL/GenBank/DDBJ databases">
        <title>Genetic and Functional Diversity in Clade A Lucinid endosymbionts from the Bahamas.</title>
        <authorList>
            <person name="Giani N.M."/>
            <person name="Engel A.S."/>
            <person name="Campbell B.J."/>
        </authorList>
    </citation>
    <scope>NUCLEOTIDE SEQUENCE [LARGE SCALE GENOMIC DNA]</scope>
    <source>
        <strain evidence="8">LUC16012Gg_MoonRockCtena</strain>
    </source>
</reference>
<comment type="caution">
    <text evidence="8">The sequence shown here is derived from an EMBL/GenBank/DDBJ whole genome shotgun (WGS) entry which is preliminary data.</text>
</comment>
<dbReference type="NCBIfam" id="NF011648">
    <property type="entry name" value="PRK15066.1"/>
    <property type="match status" value="1"/>
</dbReference>
<evidence type="ECO:0000256" key="4">
    <source>
        <dbReference type="ARBA" id="ARBA00022989"/>
    </source>
</evidence>
<dbReference type="PRINTS" id="PR00164">
    <property type="entry name" value="ABC2TRNSPORT"/>
</dbReference>
<feature type="transmembrane region" description="Helical" evidence="6">
    <location>
        <begin position="174"/>
        <end position="195"/>
    </location>
</feature>
<dbReference type="InterPro" id="IPR047817">
    <property type="entry name" value="ABC2_TM_bact-type"/>
</dbReference>
<dbReference type="InterPro" id="IPR000412">
    <property type="entry name" value="ABC_2_transport"/>
</dbReference>
<name>A0A944QU24_9GAMM</name>
<feature type="transmembrane region" description="Helical" evidence="6">
    <location>
        <begin position="27"/>
        <end position="50"/>
    </location>
</feature>
<feature type="transmembrane region" description="Helical" evidence="6">
    <location>
        <begin position="62"/>
        <end position="80"/>
    </location>
</feature>
<evidence type="ECO:0000256" key="6">
    <source>
        <dbReference type="RuleBase" id="RU361157"/>
    </source>
</evidence>
<dbReference type="GO" id="GO:0140359">
    <property type="term" value="F:ABC-type transporter activity"/>
    <property type="evidence" value="ECO:0007669"/>
    <property type="project" value="InterPro"/>
</dbReference>